<dbReference type="PANTHER" id="PTHR24096">
    <property type="entry name" value="LONG-CHAIN-FATTY-ACID--COA LIGASE"/>
    <property type="match status" value="1"/>
</dbReference>
<dbReference type="Gene3D" id="3.40.50.12780">
    <property type="entry name" value="N-terminal domain of ligase-like"/>
    <property type="match status" value="1"/>
</dbReference>
<comment type="caution">
    <text evidence="5">The sequence shown here is derived from an EMBL/GenBank/DDBJ whole genome shotgun (WGS) entry which is preliminary data.</text>
</comment>
<keyword evidence="2" id="KW-0436">Ligase</keyword>
<keyword evidence="6" id="KW-1185">Reference proteome</keyword>
<organism evidence="5 6">
    <name type="scientific">Tolypocladium paradoxum</name>
    <dbReference type="NCBI Taxonomy" id="94208"/>
    <lineage>
        <taxon>Eukaryota</taxon>
        <taxon>Fungi</taxon>
        <taxon>Dikarya</taxon>
        <taxon>Ascomycota</taxon>
        <taxon>Pezizomycotina</taxon>
        <taxon>Sordariomycetes</taxon>
        <taxon>Hypocreomycetidae</taxon>
        <taxon>Hypocreales</taxon>
        <taxon>Ophiocordycipitaceae</taxon>
        <taxon>Tolypocladium</taxon>
    </lineage>
</organism>
<gene>
    <name evidence="5" type="ORF">TPAR_04520</name>
</gene>
<dbReference type="InterPro" id="IPR020845">
    <property type="entry name" value="AMP-binding_CS"/>
</dbReference>
<dbReference type="Pfam" id="PF13193">
    <property type="entry name" value="AMP-binding_C"/>
    <property type="match status" value="1"/>
</dbReference>
<dbReference type="EMBL" id="PKSG01000452">
    <property type="protein sequence ID" value="POR35320.1"/>
    <property type="molecule type" value="Genomic_DNA"/>
</dbReference>
<comment type="similarity">
    <text evidence="1">Belongs to the ATP-dependent AMP-binding enzyme family.</text>
</comment>
<reference evidence="5 6" key="1">
    <citation type="submission" date="2018-01" db="EMBL/GenBank/DDBJ databases">
        <title>Harnessing the power of phylogenomics to disentangle the directionality and signatures of interkingdom host jumping in the parasitic fungal genus Tolypocladium.</title>
        <authorList>
            <person name="Quandt C.A."/>
            <person name="Patterson W."/>
            <person name="Spatafora J.W."/>
        </authorList>
    </citation>
    <scope>NUCLEOTIDE SEQUENCE [LARGE SCALE GENOMIC DNA]</scope>
    <source>
        <strain evidence="5 6">NRBC 100945</strain>
    </source>
</reference>
<dbReference type="AlphaFoldDB" id="A0A2S4KYQ3"/>
<accession>A0A2S4KYQ3</accession>
<evidence type="ECO:0000313" key="6">
    <source>
        <dbReference type="Proteomes" id="UP000237481"/>
    </source>
</evidence>
<feature type="domain" description="AMP-binding enzyme C-terminal" evidence="4">
    <location>
        <begin position="466"/>
        <end position="543"/>
    </location>
</feature>
<dbReference type="GO" id="GO:0019748">
    <property type="term" value="P:secondary metabolic process"/>
    <property type="evidence" value="ECO:0007669"/>
    <property type="project" value="TreeGrafter"/>
</dbReference>
<dbReference type="InterPro" id="IPR000873">
    <property type="entry name" value="AMP-dep_synth/lig_dom"/>
</dbReference>
<evidence type="ECO:0000313" key="5">
    <source>
        <dbReference type="EMBL" id="POR35320.1"/>
    </source>
</evidence>
<dbReference type="Pfam" id="PF00501">
    <property type="entry name" value="AMP-binding"/>
    <property type="match status" value="1"/>
</dbReference>
<dbReference type="InterPro" id="IPR045851">
    <property type="entry name" value="AMP-bd_C_sf"/>
</dbReference>
<dbReference type="InterPro" id="IPR025110">
    <property type="entry name" value="AMP-bd_C"/>
</dbReference>
<evidence type="ECO:0000256" key="2">
    <source>
        <dbReference type="ARBA" id="ARBA00022598"/>
    </source>
</evidence>
<sequence>MIYGTANQTSVPDLDLLTLLFDSHHSRAQEHTALHAEARHPLEVITKARARALTTQFAHFLRHSHGVGASGPAKDIVVTVSTGQSALACLFYGVIAAEGVYSAASPSGTPSDLARQIKDGPGRVLVCSEDRRRVALEAAKIAGLPERNVLVLTSHPEVKLESADGSLRCDFKHSLPWRPITDPEALADRTICILYSSGTTGLPKGVLVSHANVVSEVFIPASLNRPVHDEWHRQGRGFVKRTLAHLPTAHIAGVLGYFINPFFEGGIVYWMPAFNLDDFIRYSAELGVTFFFSVPPIYAAIAKHPGVKDQFSRVRQATGGAAPLSREIQQAASDKIAADAVVTQAWGLSETTGAVTHTPPGRADTIGSLSPLLPNVTLSASWLTGRRLVDDNGRDVKPGEPGEALLKGPMVTKGYHNNPEANKAAFTADGWFRTGDILRMENGLLYIVDRKKELIKYKGLQVAPAELEGVLLAHPSVADAAVIGVPYDDTEVPRAYVVLAPAARGKLSEADVAEYVKRQVAGYKQLRGGVVFVDAVPRSPAGKILRKELRDMFKKEMQQSKL</sequence>
<dbReference type="FunFam" id="3.30.300.30:FF:000007">
    <property type="entry name" value="4-coumarate--CoA ligase 2"/>
    <property type="match status" value="1"/>
</dbReference>
<evidence type="ECO:0000259" key="3">
    <source>
        <dbReference type="Pfam" id="PF00501"/>
    </source>
</evidence>
<feature type="domain" description="AMP-dependent synthetase/ligase" evidence="3">
    <location>
        <begin position="26"/>
        <end position="416"/>
    </location>
</feature>
<evidence type="ECO:0000256" key="1">
    <source>
        <dbReference type="ARBA" id="ARBA00006432"/>
    </source>
</evidence>
<protein>
    <submittedName>
        <fullName evidence="5">Acyl-coenzyme A synthetase</fullName>
    </submittedName>
</protein>
<dbReference type="PROSITE" id="PS00455">
    <property type="entry name" value="AMP_BINDING"/>
    <property type="match status" value="1"/>
</dbReference>
<dbReference type="Gene3D" id="3.30.300.30">
    <property type="match status" value="1"/>
</dbReference>
<dbReference type="InterPro" id="IPR042099">
    <property type="entry name" value="ANL_N_sf"/>
</dbReference>
<dbReference type="OrthoDB" id="6509636at2759"/>
<dbReference type="PANTHER" id="PTHR24096:SF149">
    <property type="entry name" value="AMP-BINDING DOMAIN-CONTAINING PROTEIN-RELATED"/>
    <property type="match status" value="1"/>
</dbReference>
<dbReference type="Proteomes" id="UP000237481">
    <property type="component" value="Unassembled WGS sequence"/>
</dbReference>
<name>A0A2S4KYQ3_9HYPO</name>
<dbReference type="GO" id="GO:0016405">
    <property type="term" value="F:CoA-ligase activity"/>
    <property type="evidence" value="ECO:0007669"/>
    <property type="project" value="TreeGrafter"/>
</dbReference>
<proteinExistence type="inferred from homology"/>
<evidence type="ECO:0000259" key="4">
    <source>
        <dbReference type="Pfam" id="PF13193"/>
    </source>
</evidence>
<dbReference type="STRING" id="94208.A0A2S4KYQ3"/>
<dbReference type="SUPFAM" id="SSF56801">
    <property type="entry name" value="Acetyl-CoA synthetase-like"/>
    <property type="match status" value="1"/>
</dbReference>